<sequence>MTMGDEIWTRPDLPSKCTYTENTDIKESPHFHKAFWTRPRILDSSLDLIGCTPLVRLNSIPKAEGLECEILAKCEFLNSGGSVKDRIAKRMIEEAERTGVLKPGDTIIEPTSGNTGIGLALVAAIKGYRCIIVMPEKMSKEKEFVIRGLGAEIIRTRTSADFDEDDSHVRIAERIRQKIGPTAHILNQYINPYNPIEHFDQTAEEILRDCAEPNTPHVRLNVLVAGAGTGGTITGLSRKIKTVLPKCQIVGVDPEGSILADPSEECLQPYDVEGIGYDFIPTVLDRSGLDKWYKTRDKESLMMARRIIREEGILCGGSSGAALVAALKAARDFQLGKNDRLVVIFPDSIRNYMTKFLSDGWMYNRGFIDFPEGEQFHSSWSHSPIDDLLQTLPKAVVVSGKQTIKKVVDELNQASAGRAVVQISDSDKSVLGVFHSVALQALMSGTVTPNDPVKSALDKGVRQYFKPKQLEKCFDFHWKLRSALTGRLDKARPDSQKCTAPRDVRSNR</sequence>
<feature type="domain" description="Tryptophan synthase beta chain-like PALP" evidence="9">
    <location>
        <begin position="47"/>
        <end position="347"/>
    </location>
</feature>
<evidence type="ECO:0000256" key="5">
    <source>
        <dbReference type="ARBA" id="ARBA00022898"/>
    </source>
</evidence>
<evidence type="ECO:0000256" key="7">
    <source>
        <dbReference type="ARBA" id="ARBA00023239"/>
    </source>
</evidence>
<dbReference type="EC" id="4.2.1.22" evidence="4"/>
<comment type="catalytic activity">
    <reaction evidence="8">
        <text>L-homocysteine + L-serine = L,L-cystathionine + H2O</text>
        <dbReference type="Rhea" id="RHEA:10112"/>
        <dbReference type="ChEBI" id="CHEBI:15377"/>
        <dbReference type="ChEBI" id="CHEBI:33384"/>
        <dbReference type="ChEBI" id="CHEBI:58161"/>
        <dbReference type="ChEBI" id="CHEBI:58199"/>
        <dbReference type="EC" id="4.2.1.22"/>
    </reaction>
</comment>
<dbReference type="CDD" id="cd01561">
    <property type="entry name" value="CBS_like"/>
    <property type="match status" value="1"/>
</dbReference>
<comment type="similarity">
    <text evidence="3">Belongs to the cysteine synthase/cystathionine beta-synthase family.</text>
</comment>
<name>A0A4E0QYD9_FASHE</name>
<evidence type="ECO:0000259" key="9">
    <source>
        <dbReference type="Pfam" id="PF00291"/>
    </source>
</evidence>
<dbReference type="InterPro" id="IPR005857">
    <property type="entry name" value="Cysta_beta_synth"/>
</dbReference>
<dbReference type="InterPro" id="IPR036052">
    <property type="entry name" value="TrpB-like_PALP_sf"/>
</dbReference>
<dbReference type="FunFam" id="3.40.50.1100:FF:000118">
    <property type="entry name" value="Related to CYS4-cystathionine beta-synthase"/>
    <property type="match status" value="1"/>
</dbReference>
<comment type="cofactor">
    <cofactor evidence="1">
        <name>pyridoxal 5'-phosphate</name>
        <dbReference type="ChEBI" id="CHEBI:597326"/>
    </cofactor>
</comment>
<reference evidence="10" key="1">
    <citation type="submission" date="2019-03" db="EMBL/GenBank/DDBJ databases">
        <title>Improved annotation for the trematode Fasciola hepatica.</title>
        <authorList>
            <person name="Choi Y.-J."/>
            <person name="Martin J."/>
            <person name="Mitreva M."/>
        </authorList>
    </citation>
    <scope>NUCLEOTIDE SEQUENCE [LARGE SCALE GENOMIC DNA]</scope>
</reference>
<dbReference type="GO" id="GO:0004122">
    <property type="term" value="F:cystathionine beta-synthase activity"/>
    <property type="evidence" value="ECO:0007669"/>
    <property type="project" value="UniProtKB-EC"/>
</dbReference>
<dbReference type="InterPro" id="IPR050214">
    <property type="entry name" value="Cys_Synth/Cystath_Beta-Synth"/>
</dbReference>
<dbReference type="InterPro" id="IPR001926">
    <property type="entry name" value="TrpB-like_PALP"/>
</dbReference>
<comment type="caution">
    <text evidence="10">The sequence shown here is derived from an EMBL/GenBank/DDBJ whole genome shotgun (WGS) entry which is preliminary data.</text>
</comment>
<dbReference type="SUPFAM" id="SSF53686">
    <property type="entry name" value="Tryptophan synthase beta subunit-like PLP-dependent enzymes"/>
    <property type="match status" value="1"/>
</dbReference>
<evidence type="ECO:0000256" key="1">
    <source>
        <dbReference type="ARBA" id="ARBA00001933"/>
    </source>
</evidence>
<evidence type="ECO:0000256" key="4">
    <source>
        <dbReference type="ARBA" id="ARBA00012041"/>
    </source>
</evidence>
<dbReference type="Proteomes" id="UP000230066">
    <property type="component" value="Unassembled WGS sequence"/>
</dbReference>
<keyword evidence="5" id="KW-0663">Pyridoxal phosphate</keyword>
<evidence type="ECO:0000256" key="3">
    <source>
        <dbReference type="ARBA" id="ARBA00007103"/>
    </source>
</evidence>
<dbReference type="PANTHER" id="PTHR10314">
    <property type="entry name" value="CYSTATHIONINE BETA-SYNTHASE"/>
    <property type="match status" value="1"/>
</dbReference>
<evidence type="ECO:0000256" key="6">
    <source>
        <dbReference type="ARBA" id="ARBA00023192"/>
    </source>
</evidence>
<dbReference type="Gene3D" id="3.40.50.1100">
    <property type="match status" value="2"/>
</dbReference>
<dbReference type="GO" id="GO:0019343">
    <property type="term" value="P:cysteine biosynthetic process via cystathionine"/>
    <property type="evidence" value="ECO:0007669"/>
    <property type="project" value="InterPro"/>
</dbReference>
<dbReference type="AlphaFoldDB" id="A0A4E0QYD9"/>
<dbReference type="EMBL" id="JXXN02015159">
    <property type="protein sequence ID" value="THD18281.1"/>
    <property type="molecule type" value="Genomic_DNA"/>
</dbReference>
<comment type="pathway">
    <text evidence="2">Amino-acid biosynthesis; L-cysteine biosynthesis; L-cysteine from L-homocysteine and L-serine: step 1/2.</text>
</comment>
<evidence type="ECO:0000256" key="2">
    <source>
        <dbReference type="ARBA" id="ARBA00005003"/>
    </source>
</evidence>
<dbReference type="InterPro" id="IPR046342">
    <property type="entry name" value="CBS_dom_sf"/>
</dbReference>
<dbReference type="Pfam" id="PF00291">
    <property type="entry name" value="PALP"/>
    <property type="match status" value="1"/>
</dbReference>
<gene>
    <name evidence="10" type="ORF">D915_010015</name>
</gene>
<proteinExistence type="inferred from homology"/>
<dbReference type="FunFam" id="3.40.50.1100:FF:000003">
    <property type="entry name" value="Cystathionine beta-synthase"/>
    <property type="match status" value="1"/>
</dbReference>
<evidence type="ECO:0000256" key="8">
    <source>
        <dbReference type="ARBA" id="ARBA00047490"/>
    </source>
</evidence>
<evidence type="ECO:0000313" key="10">
    <source>
        <dbReference type="EMBL" id="THD18281.1"/>
    </source>
</evidence>
<organism evidence="10 11">
    <name type="scientific">Fasciola hepatica</name>
    <name type="common">Liver fluke</name>
    <dbReference type="NCBI Taxonomy" id="6192"/>
    <lineage>
        <taxon>Eukaryota</taxon>
        <taxon>Metazoa</taxon>
        <taxon>Spiralia</taxon>
        <taxon>Lophotrochozoa</taxon>
        <taxon>Platyhelminthes</taxon>
        <taxon>Trematoda</taxon>
        <taxon>Digenea</taxon>
        <taxon>Plagiorchiida</taxon>
        <taxon>Echinostomata</taxon>
        <taxon>Echinostomatoidea</taxon>
        <taxon>Fasciolidae</taxon>
        <taxon>Fasciola</taxon>
    </lineage>
</organism>
<keyword evidence="11" id="KW-1185">Reference proteome</keyword>
<dbReference type="NCBIfam" id="TIGR01137">
    <property type="entry name" value="cysta_beta"/>
    <property type="match status" value="1"/>
</dbReference>
<protein>
    <recommendedName>
        <fullName evidence="4">cystathionine beta-synthase</fullName>
        <ecNumber evidence="4">4.2.1.22</ecNumber>
    </recommendedName>
</protein>
<keyword evidence="7" id="KW-0456">Lyase</keyword>
<keyword evidence="6" id="KW-0028">Amino-acid biosynthesis</keyword>
<accession>A0A4E0QYD9</accession>
<dbReference type="Gene3D" id="3.10.580.10">
    <property type="entry name" value="CBS-domain"/>
    <property type="match status" value="1"/>
</dbReference>
<keyword evidence="6" id="KW-0198">Cysteine biosynthesis</keyword>
<dbReference type="UniPathway" id="UPA00136"/>
<evidence type="ECO:0000313" key="11">
    <source>
        <dbReference type="Proteomes" id="UP000230066"/>
    </source>
</evidence>
<dbReference type="GO" id="GO:0005737">
    <property type="term" value="C:cytoplasm"/>
    <property type="evidence" value="ECO:0007669"/>
    <property type="project" value="InterPro"/>
</dbReference>